<evidence type="ECO:0000313" key="3">
    <source>
        <dbReference type="EMBL" id="KAK3349035.1"/>
    </source>
</evidence>
<proteinExistence type="predicted"/>
<dbReference type="AlphaFoldDB" id="A0AAJ0HDX8"/>
<comment type="caution">
    <text evidence="3">The sequence shown here is derived from an EMBL/GenBank/DDBJ whole genome shotgun (WGS) entry which is preliminary data.</text>
</comment>
<sequence length="202" mass="21855">MKSFLAPLLLGTPALALNIFFGTSPYPECVGCTDAVFEVVSRRLPEHHIRGVHVHRRGRRGREQLRQRVQRRRYAAHERGRPRGHVVAHVLHLLLPQRAVRRGRGVRDAEHLGGVLFRGGVVSGGGGDGEADPEVPTTGGGGGGGGSGAGGDDVVDDVTETTDFWGSKSHGQTRRDGDRVHRHWDGWYCHGANRDSSNGGDK</sequence>
<feature type="signal peptide" evidence="2">
    <location>
        <begin position="1"/>
        <end position="16"/>
    </location>
</feature>
<feature type="region of interest" description="Disordered" evidence="1">
    <location>
        <begin position="121"/>
        <end position="202"/>
    </location>
</feature>
<feature type="chain" id="PRO_5042568955" evidence="2">
    <location>
        <begin position="17"/>
        <end position="202"/>
    </location>
</feature>
<evidence type="ECO:0000313" key="4">
    <source>
        <dbReference type="Proteomes" id="UP001275084"/>
    </source>
</evidence>
<protein>
    <submittedName>
        <fullName evidence="3">Uncharacterized protein</fullName>
    </submittedName>
</protein>
<dbReference type="Proteomes" id="UP001275084">
    <property type="component" value="Unassembled WGS sequence"/>
</dbReference>
<keyword evidence="4" id="KW-1185">Reference proteome</keyword>
<feature type="compositionally biased region" description="Basic and acidic residues" evidence="1">
    <location>
        <begin position="173"/>
        <end position="185"/>
    </location>
</feature>
<evidence type="ECO:0000256" key="1">
    <source>
        <dbReference type="SAM" id="MobiDB-lite"/>
    </source>
</evidence>
<name>A0AAJ0HDX8_9PEZI</name>
<organism evidence="3 4">
    <name type="scientific">Lasiosphaeria hispida</name>
    <dbReference type="NCBI Taxonomy" id="260671"/>
    <lineage>
        <taxon>Eukaryota</taxon>
        <taxon>Fungi</taxon>
        <taxon>Dikarya</taxon>
        <taxon>Ascomycota</taxon>
        <taxon>Pezizomycotina</taxon>
        <taxon>Sordariomycetes</taxon>
        <taxon>Sordariomycetidae</taxon>
        <taxon>Sordariales</taxon>
        <taxon>Lasiosphaeriaceae</taxon>
        <taxon>Lasiosphaeria</taxon>
    </lineage>
</organism>
<accession>A0AAJ0HDX8</accession>
<dbReference type="EMBL" id="JAUIQD010000005">
    <property type="protein sequence ID" value="KAK3349035.1"/>
    <property type="molecule type" value="Genomic_DNA"/>
</dbReference>
<gene>
    <name evidence="3" type="ORF">B0T25DRAFT_233022</name>
</gene>
<feature type="compositionally biased region" description="Gly residues" evidence="1">
    <location>
        <begin position="138"/>
        <end position="151"/>
    </location>
</feature>
<reference evidence="3" key="1">
    <citation type="journal article" date="2023" name="Mol. Phylogenet. Evol.">
        <title>Genome-scale phylogeny and comparative genomics of the fungal order Sordariales.</title>
        <authorList>
            <person name="Hensen N."/>
            <person name="Bonometti L."/>
            <person name="Westerberg I."/>
            <person name="Brannstrom I.O."/>
            <person name="Guillou S."/>
            <person name="Cros-Aarteil S."/>
            <person name="Calhoun S."/>
            <person name="Haridas S."/>
            <person name="Kuo A."/>
            <person name="Mondo S."/>
            <person name="Pangilinan J."/>
            <person name="Riley R."/>
            <person name="LaButti K."/>
            <person name="Andreopoulos B."/>
            <person name="Lipzen A."/>
            <person name="Chen C."/>
            <person name="Yan M."/>
            <person name="Daum C."/>
            <person name="Ng V."/>
            <person name="Clum A."/>
            <person name="Steindorff A."/>
            <person name="Ohm R.A."/>
            <person name="Martin F."/>
            <person name="Silar P."/>
            <person name="Natvig D.O."/>
            <person name="Lalanne C."/>
            <person name="Gautier V."/>
            <person name="Ament-Velasquez S.L."/>
            <person name="Kruys A."/>
            <person name="Hutchinson M.I."/>
            <person name="Powell A.J."/>
            <person name="Barry K."/>
            <person name="Miller A.N."/>
            <person name="Grigoriev I.V."/>
            <person name="Debuchy R."/>
            <person name="Gladieux P."/>
            <person name="Hiltunen Thoren M."/>
            <person name="Johannesson H."/>
        </authorList>
    </citation>
    <scope>NUCLEOTIDE SEQUENCE</scope>
    <source>
        <strain evidence="3">CBS 955.72</strain>
    </source>
</reference>
<evidence type="ECO:0000256" key="2">
    <source>
        <dbReference type="SAM" id="SignalP"/>
    </source>
</evidence>
<keyword evidence="2" id="KW-0732">Signal</keyword>
<reference evidence="3" key="2">
    <citation type="submission" date="2023-06" db="EMBL/GenBank/DDBJ databases">
        <authorList>
            <consortium name="Lawrence Berkeley National Laboratory"/>
            <person name="Haridas S."/>
            <person name="Hensen N."/>
            <person name="Bonometti L."/>
            <person name="Westerberg I."/>
            <person name="Brannstrom I.O."/>
            <person name="Guillou S."/>
            <person name="Cros-Aarteil S."/>
            <person name="Calhoun S."/>
            <person name="Kuo A."/>
            <person name="Mondo S."/>
            <person name="Pangilinan J."/>
            <person name="Riley R."/>
            <person name="Labutti K."/>
            <person name="Andreopoulos B."/>
            <person name="Lipzen A."/>
            <person name="Chen C."/>
            <person name="Yanf M."/>
            <person name="Daum C."/>
            <person name="Ng V."/>
            <person name="Clum A."/>
            <person name="Steindorff A."/>
            <person name="Ohm R."/>
            <person name="Martin F."/>
            <person name="Silar P."/>
            <person name="Natvig D."/>
            <person name="Lalanne C."/>
            <person name="Gautier V."/>
            <person name="Ament-Velasquez S.L."/>
            <person name="Kruys A."/>
            <person name="Hutchinson M.I."/>
            <person name="Powell A.J."/>
            <person name="Barry K."/>
            <person name="Miller A.N."/>
            <person name="Grigoriev I.V."/>
            <person name="Debuchy R."/>
            <person name="Gladieux P."/>
            <person name="Thoren M.H."/>
            <person name="Johannesson H."/>
        </authorList>
    </citation>
    <scope>NUCLEOTIDE SEQUENCE</scope>
    <source>
        <strain evidence="3">CBS 955.72</strain>
    </source>
</reference>